<keyword evidence="2" id="KW-0326">Glycosidase</keyword>
<keyword evidence="4" id="KW-0732">Signal</keyword>
<evidence type="ECO:0000259" key="5">
    <source>
        <dbReference type="PROSITE" id="PS50853"/>
    </source>
</evidence>
<evidence type="ECO:0000256" key="3">
    <source>
        <dbReference type="ARBA" id="ARBA00023326"/>
    </source>
</evidence>
<dbReference type="Gene3D" id="2.60.40.10">
    <property type="entry name" value="Immunoglobulins"/>
    <property type="match status" value="3"/>
</dbReference>
<organism evidence="6 7">
    <name type="scientific">Kitasatospora purpeofusca</name>
    <dbReference type="NCBI Taxonomy" id="67352"/>
    <lineage>
        <taxon>Bacteria</taxon>
        <taxon>Bacillati</taxon>
        <taxon>Actinomycetota</taxon>
        <taxon>Actinomycetes</taxon>
        <taxon>Kitasatosporales</taxon>
        <taxon>Streptomycetaceae</taxon>
        <taxon>Kitasatospora</taxon>
    </lineage>
</organism>
<keyword evidence="1" id="KW-0677">Repeat</keyword>
<dbReference type="InterPro" id="IPR003961">
    <property type="entry name" value="FN3_dom"/>
</dbReference>
<dbReference type="SUPFAM" id="SSF49265">
    <property type="entry name" value="Fibronectin type III"/>
    <property type="match status" value="3"/>
</dbReference>
<evidence type="ECO:0000256" key="1">
    <source>
        <dbReference type="ARBA" id="ARBA00022737"/>
    </source>
</evidence>
<accession>A0ABZ1TXR5</accession>
<dbReference type="PANTHER" id="PTHR13817:SF166">
    <property type="entry name" value="NEURONAL IGCAM-RELATED"/>
    <property type="match status" value="1"/>
</dbReference>
<keyword evidence="7" id="KW-1185">Reference proteome</keyword>
<keyword evidence="2" id="KW-0378">Hydrolase</keyword>
<evidence type="ECO:0000313" key="7">
    <source>
        <dbReference type="Proteomes" id="UP001432222"/>
    </source>
</evidence>
<sequence length="1079" mass="109557">MWRYRKTRAGRLSGRSVVAVAIVLGLAAGSAGAAGAAPPPVRAGAAVQGVQAPLIDSVQPFATGTVQVTVTPGDTAQEAVARVDVSAYALDADGNATGQPVATGTVQNPNPANPPVVEIGGLTNDVSYAFKATETTAGGVVSGASPAFVGGPQTPKAPLAPTLATLLGRDGALLVSWNPAHPNGSPVTGYTVTATPNGPGASVTTSVAGDVQSTAVTGLVNGKYYSVSVTATNAAGTGSAGVSDSQTVGAEANGTVSAKPAYAVGAPQDVTAAPPPVGADGSQPDPTALKVTWDAPLDDGGSTITNYTVDATAPGHPPVTATVQAAAKEATLTSLAPGVEYAITVTAVQQDGARGATSPVVKAEPAPVLAAGTVVLSAASAAAVTRVTGTTVVFTAPPAQVTGLKVKDIIVAGQSSNPLLYGGLLRTVEKISAVGGVVTLTTSQAALEQAFLSLDFTATGSRLASGPDGLRIKMLNPNVQASVASQGSGMVANKTFTLDLAEKLTSDPKMKERLGDNTTVTAKLTAALSLSTDWSATAGFERDPNYYRVDPRGYTGTFDFSATATAKASIEGELGVAYKHETKRDPLLSIKPATCLMVYMIELCPSLTVYTETSIEGSIKFSFSASYERTMGGRINRDNTGAVHKTDLTKDPVTKFDYSLNAAAKVTFAFPVALEVLVFNLVGPRLEITPAIEVTADTSADPWLTVKAPLKVAMFFVLDIKLASFSTGGEIYNTTFDLYKAPGPFPGPSLSSAAALAPGARSAPSSESLTAAAAQTHQYTVNWPAGCDPAQAVTWSMTPGSLGTVDRSGLYTPPHPRPSHYVDLVTATTAGTPTCPPATAQAAVHHGSTVPGAPKHPAISPDGSTVTWTAPAAGGSAIQEYVVTVLHDPSDPAGAETVLGTAPGTATSLAVPADRVAQIEADHARVQVTAVNDRGQGPASVLSHPAPSTNPLPFVARAEGTANGGTLHVTPHMVNVGTSDATNVRYQLSYPETFTSRTNPSACTVDQAQRLLTCDMVDIASGHQAVTPLVSFTVGQLIPGTAYPLTMTRLSASPYPSDPNNGTMTLLCTADTAGKVTCA</sequence>
<evidence type="ECO:0000256" key="4">
    <source>
        <dbReference type="SAM" id="SignalP"/>
    </source>
</evidence>
<gene>
    <name evidence="6" type="ORF">OHA16_12665</name>
</gene>
<keyword evidence="3" id="KW-0624">Polysaccharide degradation</keyword>
<proteinExistence type="predicted"/>
<feature type="signal peptide" evidence="4">
    <location>
        <begin position="1"/>
        <end position="33"/>
    </location>
</feature>
<feature type="domain" description="Fibronectin type-III" evidence="5">
    <location>
        <begin position="850"/>
        <end position="952"/>
    </location>
</feature>
<keyword evidence="3" id="KW-0119">Carbohydrate metabolism</keyword>
<evidence type="ECO:0000313" key="6">
    <source>
        <dbReference type="EMBL" id="WUQ83748.1"/>
    </source>
</evidence>
<protein>
    <submittedName>
        <fullName evidence="6">Fibronectin type III domain-containing protein</fullName>
    </submittedName>
</protein>
<dbReference type="InterPro" id="IPR036116">
    <property type="entry name" value="FN3_sf"/>
</dbReference>
<evidence type="ECO:0000256" key="2">
    <source>
        <dbReference type="ARBA" id="ARBA00023295"/>
    </source>
</evidence>
<dbReference type="SMART" id="SM00060">
    <property type="entry name" value="FN3"/>
    <property type="match status" value="3"/>
</dbReference>
<dbReference type="EMBL" id="CP108110">
    <property type="protein sequence ID" value="WUQ83748.1"/>
    <property type="molecule type" value="Genomic_DNA"/>
</dbReference>
<dbReference type="RefSeq" id="WP_328954693.1">
    <property type="nucleotide sequence ID" value="NZ_CP108110.1"/>
</dbReference>
<reference evidence="6" key="1">
    <citation type="submission" date="2022-10" db="EMBL/GenBank/DDBJ databases">
        <title>The complete genomes of actinobacterial strains from the NBC collection.</title>
        <authorList>
            <person name="Joergensen T.S."/>
            <person name="Alvarez Arevalo M."/>
            <person name="Sterndorff E.B."/>
            <person name="Faurdal D."/>
            <person name="Vuksanovic O."/>
            <person name="Mourched A.-S."/>
            <person name="Charusanti P."/>
            <person name="Shaw S."/>
            <person name="Blin K."/>
            <person name="Weber T."/>
        </authorList>
    </citation>
    <scope>NUCLEOTIDE SEQUENCE</scope>
    <source>
        <strain evidence="6">NBC_00222</strain>
    </source>
</reference>
<dbReference type="PROSITE" id="PS50853">
    <property type="entry name" value="FN3"/>
    <property type="match status" value="3"/>
</dbReference>
<dbReference type="CDD" id="cd00063">
    <property type="entry name" value="FN3"/>
    <property type="match status" value="3"/>
</dbReference>
<dbReference type="InterPro" id="IPR050964">
    <property type="entry name" value="Striated_Muscle_Regulatory"/>
</dbReference>
<dbReference type="PANTHER" id="PTHR13817">
    <property type="entry name" value="TITIN"/>
    <property type="match status" value="1"/>
</dbReference>
<dbReference type="Pfam" id="PF00041">
    <property type="entry name" value="fn3"/>
    <property type="match status" value="2"/>
</dbReference>
<dbReference type="Proteomes" id="UP001432222">
    <property type="component" value="Chromosome"/>
</dbReference>
<feature type="domain" description="Fibronectin type-III" evidence="5">
    <location>
        <begin position="157"/>
        <end position="251"/>
    </location>
</feature>
<feature type="domain" description="Fibronectin type-III" evidence="5">
    <location>
        <begin position="273"/>
        <end position="368"/>
    </location>
</feature>
<dbReference type="InterPro" id="IPR013783">
    <property type="entry name" value="Ig-like_fold"/>
</dbReference>
<feature type="chain" id="PRO_5045191559" evidence="4">
    <location>
        <begin position="34"/>
        <end position="1079"/>
    </location>
</feature>
<name>A0ABZ1TXR5_9ACTN</name>